<dbReference type="PROSITE" id="PS50088">
    <property type="entry name" value="ANK_REPEAT"/>
    <property type="match status" value="1"/>
</dbReference>
<dbReference type="AlphaFoldDB" id="A0AAW0MEI8"/>
<keyword evidence="1" id="KW-0040">ANK repeat</keyword>
<reference evidence="3" key="2">
    <citation type="journal article" date="2018" name="Sci. Data">
        <title>The draft genome sequence of cork oak.</title>
        <authorList>
            <person name="Ramos A.M."/>
            <person name="Usie A."/>
            <person name="Barbosa P."/>
            <person name="Barros P.M."/>
            <person name="Capote T."/>
            <person name="Chaves I."/>
            <person name="Simoes F."/>
            <person name="Abreu I."/>
            <person name="Carrasquinho I."/>
            <person name="Faro C."/>
            <person name="Guimaraes J.B."/>
            <person name="Mendonca D."/>
            <person name="Nobrega F."/>
            <person name="Rodrigues L."/>
            <person name="Saibo N.J.M."/>
            <person name="Varela M.C."/>
            <person name="Egas C."/>
            <person name="Matos J."/>
            <person name="Miguel C.M."/>
            <person name="Oliveira M.M."/>
            <person name="Ricardo C.P."/>
            <person name="Goncalves S."/>
        </authorList>
    </citation>
    <scope>NUCLEOTIDE SEQUENCE [LARGE SCALE GENOMIC DNA]</scope>
    <source>
        <strain evidence="3">HL8</strain>
    </source>
</reference>
<accession>A0AAW0MEI8</accession>
<protein>
    <submittedName>
        <fullName evidence="3">Ankyrin repeat-containing protein p1e11.10</fullName>
    </submittedName>
</protein>
<evidence type="ECO:0000313" key="3">
    <source>
        <dbReference type="EMBL" id="KAK7861413.1"/>
    </source>
</evidence>
<dbReference type="Pfam" id="PF14223">
    <property type="entry name" value="Retrotran_gag_2"/>
    <property type="match status" value="2"/>
</dbReference>
<dbReference type="PANTHER" id="PTHR24121:SF16">
    <property type="entry name" value="NON-SPECIFIC SERINE_THREONINE PROTEIN KINASE"/>
    <property type="match status" value="1"/>
</dbReference>
<reference evidence="3" key="1">
    <citation type="submission" date="2017-12" db="EMBL/GenBank/DDBJ databases">
        <authorList>
            <person name="Barbosa P."/>
            <person name="Usie A."/>
            <person name="Ramos A.M."/>
        </authorList>
    </citation>
    <scope>NUCLEOTIDE SEQUENCE</scope>
    <source>
        <strain evidence="3">HL8</strain>
        <tissue evidence="3">Leaves</tissue>
    </source>
</reference>
<feature type="repeat" description="ANK" evidence="1">
    <location>
        <begin position="247"/>
        <end position="279"/>
    </location>
</feature>
<dbReference type="Pfam" id="PF12796">
    <property type="entry name" value="Ank_2"/>
    <property type="match status" value="1"/>
</dbReference>
<dbReference type="Gene3D" id="1.25.40.20">
    <property type="entry name" value="Ankyrin repeat-containing domain"/>
    <property type="match status" value="1"/>
</dbReference>
<comment type="caution">
    <text evidence="3">The sequence shown here is derived from an EMBL/GenBank/DDBJ whole genome shotgun (WGS) entry which is preliminary data.</text>
</comment>
<sequence>MESKSATSATVLIFLDVDNYLEWSLQVKTNLTAQGLWDVVEAANEPPKAKTDEAANEPPKAKTDEAASKAWTKKNDKALKMIQNSCTSHLCSAISMITSAKVAWDTLAAICELPKDGYIVPALETFEAWSNRMKKYLRDLHVWDIVEATTEPPTPDDEIAFKAWSKKNALALYLIWESSEAYSLIGNCTTAKTAWDRLAELIKPERGVNYVVQYVSLQKNIRDGNWDAAYQFLSSHPEAANEQISFKGWTPLHIAVLAGKMDIVEKLVDKDKQIMEDDSFTIKDEDDLTVLGCCALTRNIDMARCIIERCPILLSIENGKENLIPVVLALTNSDIIDMARYLYSETSLKDLMPGNGVNGATFITQCIYAKAFDMALDLLGWYPALAIALDFNGESPLLALASVSLAYPSGHGLVSWKKWIYNSYRL</sequence>
<feature type="region of interest" description="Disordered" evidence="2">
    <location>
        <begin position="45"/>
        <end position="69"/>
    </location>
</feature>
<dbReference type="EMBL" id="PKMF04000002">
    <property type="protein sequence ID" value="KAK7861413.1"/>
    <property type="molecule type" value="Genomic_DNA"/>
</dbReference>
<dbReference type="PROSITE" id="PS50297">
    <property type="entry name" value="ANK_REP_REGION"/>
    <property type="match status" value="1"/>
</dbReference>
<reference evidence="3" key="3">
    <citation type="submission" date="2023-07" db="EMBL/GenBank/DDBJ databases">
        <title>An improved reference 1 genome and first organelle genomes of Quercus suber.</title>
        <authorList>
            <consortium name="Genosuber Consortium"/>
            <person name="Usie A."/>
            <person name="Serra O."/>
            <person name="Barros P."/>
        </authorList>
    </citation>
    <scope>NUCLEOTIDE SEQUENCE</scope>
    <source>
        <strain evidence="3">HL8</strain>
        <tissue evidence="3">Leaves</tissue>
    </source>
</reference>
<dbReference type="InterPro" id="IPR036770">
    <property type="entry name" value="Ankyrin_rpt-contain_sf"/>
</dbReference>
<proteinExistence type="predicted"/>
<dbReference type="SMART" id="SM00248">
    <property type="entry name" value="ANK"/>
    <property type="match status" value="2"/>
</dbReference>
<dbReference type="SUPFAM" id="SSF48403">
    <property type="entry name" value="Ankyrin repeat"/>
    <property type="match status" value="1"/>
</dbReference>
<evidence type="ECO:0000256" key="1">
    <source>
        <dbReference type="PROSITE-ProRule" id="PRU00023"/>
    </source>
</evidence>
<evidence type="ECO:0000256" key="2">
    <source>
        <dbReference type="SAM" id="MobiDB-lite"/>
    </source>
</evidence>
<dbReference type="PANTHER" id="PTHR24121">
    <property type="entry name" value="NO MECHANORECEPTOR POTENTIAL C, ISOFORM D-RELATED"/>
    <property type="match status" value="1"/>
</dbReference>
<gene>
    <name evidence="3" type="ORF">CFP56_011418</name>
</gene>
<organism evidence="3">
    <name type="scientific">Quercus suber</name>
    <name type="common">Cork oak</name>
    <dbReference type="NCBI Taxonomy" id="58331"/>
    <lineage>
        <taxon>Eukaryota</taxon>
        <taxon>Viridiplantae</taxon>
        <taxon>Streptophyta</taxon>
        <taxon>Embryophyta</taxon>
        <taxon>Tracheophyta</taxon>
        <taxon>Spermatophyta</taxon>
        <taxon>Magnoliopsida</taxon>
        <taxon>eudicotyledons</taxon>
        <taxon>Gunneridae</taxon>
        <taxon>Pentapetalae</taxon>
        <taxon>rosids</taxon>
        <taxon>fabids</taxon>
        <taxon>Fagales</taxon>
        <taxon>Fagaceae</taxon>
        <taxon>Quercus</taxon>
    </lineage>
</organism>
<name>A0AAW0MEI8_QUESU</name>
<dbReference type="InterPro" id="IPR002110">
    <property type="entry name" value="Ankyrin_rpt"/>
</dbReference>
<feature type="compositionally biased region" description="Basic and acidic residues" evidence="2">
    <location>
        <begin position="47"/>
        <end position="69"/>
    </location>
</feature>